<dbReference type="AlphaFoldDB" id="G8QNR6"/>
<organism evidence="1 2">
    <name type="scientific">Azospira oryzae (strain ATCC BAA-33 / DSM 13638 / PS)</name>
    <name type="common">Dechlorosoma suillum</name>
    <dbReference type="NCBI Taxonomy" id="640081"/>
    <lineage>
        <taxon>Bacteria</taxon>
        <taxon>Pseudomonadati</taxon>
        <taxon>Pseudomonadota</taxon>
        <taxon>Betaproteobacteria</taxon>
        <taxon>Rhodocyclales</taxon>
        <taxon>Rhodocyclaceae</taxon>
        <taxon>Azospira</taxon>
    </lineage>
</organism>
<dbReference type="Proteomes" id="UP000005633">
    <property type="component" value="Chromosome"/>
</dbReference>
<name>G8QNR6_AZOOP</name>
<dbReference type="HOGENOM" id="CLU_190431_0_0_4"/>
<sequence length="87" mass="9473">MEIELDTAQAPLCQAALKSMRDEVLAAQEISQQGAVHAISFLLVNGCNEAVAAQMLASLRSNADLIRQEVVRRGRTPLFSQDQTVFS</sequence>
<evidence type="ECO:0000313" key="2">
    <source>
        <dbReference type="Proteomes" id="UP000005633"/>
    </source>
</evidence>
<protein>
    <submittedName>
        <fullName evidence="1">Uncharacterized protein</fullName>
    </submittedName>
</protein>
<evidence type="ECO:0000313" key="1">
    <source>
        <dbReference type="EMBL" id="AEV26960.1"/>
    </source>
</evidence>
<dbReference type="eggNOG" id="ENOG502ZDE4">
    <property type="taxonomic scope" value="Bacteria"/>
</dbReference>
<proteinExistence type="predicted"/>
<dbReference type="STRING" id="640081.Dsui_2609"/>
<dbReference type="KEGG" id="dsu:Dsui_2609"/>
<reference evidence="1 2" key="1">
    <citation type="journal article" date="2012" name="J. Bacteriol.">
        <title>Complete genome sequence of the anaerobic perchlorate-reducing bacterium Azospira suillum strain PS.</title>
        <authorList>
            <person name="Byrne-Bailey K.G."/>
            <person name="Coates J.D."/>
        </authorList>
    </citation>
    <scope>NUCLEOTIDE SEQUENCE [LARGE SCALE GENOMIC DNA]</scope>
    <source>
        <strain evidence="2">ATCC BAA-33 / DSM 13638 / PS</strain>
    </source>
</reference>
<dbReference type="RefSeq" id="WP_014237641.1">
    <property type="nucleotide sequence ID" value="NC_016616.1"/>
</dbReference>
<accession>G8QNR6</accession>
<gene>
    <name evidence="1" type="ordered locus">Dsui_2609</name>
</gene>
<dbReference type="EMBL" id="CP003153">
    <property type="protein sequence ID" value="AEV26960.1"/>
    <property type="molecule type" value="Genomic_DNA"/>
</dbReference>